<dbReference type="PROSITE" id="PS50111">
    <property type="entry name" value="CHEMOTAXIS_TRANSDUC_2"/>
    <property type="match status" value="1"/>
</dbReference>
<dbReference type="Gene3D" id="3.30.450.20">
    <property type="entry name" value="PAS domain"/>
    <property type="match status" value="3"/>
</dbReference>
<dbReference type="Proteomes" id="UP001156856">
    <property type="component" value="Unassembled WGS sequence"/>
</dbReference>
<dbReference type="NCBIfam" id="TIGR00229">
    <property type="entry name" value="sensory_box"/>
    <property type="match status" value="3"/>
</dbReference>
<dbReference type="InterPro" id="IPR004089">
    <property type="entry name" value="MCPsignal_dom"/>
</dbReference>
<keyword evidence="1" id="KW-0807">Transducer</keyword>
<accession>A0A512J2E1</accession>
<gene>
    <name evidence="6" type="ORF">GCM10007888_34140</name>
    <name evidence="5" type="ORF">MOX02_21760</name>
</gene>
<reference evidence="6" key="1">
    <citation type="journal article" date="2014" name="Int. J. Syst. Evol. Microbiol.">
        <title>Complete genome of a new Firmicutes species belonging to the dominant human colonic microbiota ('Ruminococcus bicirculans') reveals two chromosomes and a selective capacity to utilize plant glucans.</title>
        <authorList>
            <consortium name="NISC Comparative Sequencing Program"/>
            <person name="Wegmann U."/>
            <person name="Louis P."/>
            <person name="Goesmann A."/>
            <person name="Henrissat B."/>
            <person name="Duncan S.H."/>
            <person name="Flint H.J."/>
        </authorList>
    </citation>
    <scope>NUCLEOTIDE SEQUENCE</scope>
    <source>
        <strain evidence="6">NBRC 107715</strain>
    </source>
</reference>
<keyword evidence="8" id="KW-1185">Reference proteome</keyword>
<evidence type="ECO:0000313" key="8">
    <source>
        <dbReference type="Proteomes" id="UP001156856"/>
    </source>
</evidence>
<dbReference type="GO" id="GO:0016020">
    <property type="term" value="C:membrane"/>
    <property type="evidence" value="ECO:0007669"/>
    <property type="project" value="InterPro"/>
</dbReference>
<dbReference type="InterPro" id="IPR013656">
    <property type="entry name" value="PAS_4"/>
</dbReference>
<dbReference type="Pfam" id="PF00015">
    <property type="entry name" value="MCPsignal"/>
    <property type="match status" value="1"/>
</dbReference>
<dbReference type="AlphaFoldDB" id="A0A512J2E1"/>
<proteinExistence type="predicted"/>
<dbReference type="InterPro" id="IPR000014">
    <property type="entry name" value="PAS"/>
</dbReference>
<dbReference type="InterPro" id="IPR035965">
    <property type="entry name" value="PAS-like_dom_sf"/>
</dbReference>
<dbReference type="Pfam" id="PF08448">
    <property type="entry name" value="PAS_4"/>
    <property type="match status" value="1"/>
</dbReference>
<dbReference type="GO" id="GO:0016301">
    <property type="term" value="F:kinase activity"/>
    <property type="evidence" value="ECO:0007669"/>
    <property type="project" value="UniProtKB-KW"/>
</dbReference>
<dbReference type="InterPro" id="IPR001610">
    <property type="entry name" value="PAC"/>
</dbReference>
<evidence type="ECO:0000313" key="5">
    <source>
        <dbReference type="EMBL" id="GEP04138.1"/>
    </source>
</evidence>
<comment type="caution">
    <text evidence="5">The sequence shown here is derived from an EMBL/GenBank/DDBJ whole genome shotgun (WGS) entry which is preliminary data.</text>
</comment>
<dbReference type="SMART" id="SM00091">
    <property type="entry name" value="PAS"/>
    <property type="match status" value="3"/>
</dbReference>
<dbReference type="Proteomes" id="UP000321960">
    <property type="component" value="Unassembled WGS sequence"/>
</dbReference>
<sequence>MTWLKQSKEQRSDGEALLRSLDRSLATIEFAMDGTILDANPNFLALMGYDLEEVRGRHHRMFVEPGVAESEAYRDFWQDLKRGHYQSAEFKRIGRGGREVWIQATYNPILDRHGRPVRVVKFATDVTDETRRNADFRGQVAAVNKSQAVAHLAMDGTLLDANDVFLRLFGYEREAVVSQHHRIFMEPAAVEGWDYASFWQKLRAGEYQQGEFKRVAHGGREVWIQASYNPILDRDGRPFKVVKFATDVTATKLRTADFTGQFEAISRSQAVIQFDLDGVVLDANENFCDAMGYRVGDIRGHHHRMFVEPAYAASREYDEFWQRLRRGEFFSAIFERVGRNGRKVSIQATYNPILDMNGRPFKVVKYATDVTLNMEARARAVGATAQTLSNVQSVAAAAEQMSASVSEIAGVMVRSKMAVDTINGEAEVADHAQMRLRQAAQSMDGVVQAITKIAEQINLLALNATIEAVRAGEAGKGFAIVANEVKNLANQATVATSRISEEIAAMQGVSDEVADTLASISKGISSVQEFVTQAACAIEEQSAVTRDISVSMQNAAVDVRSIGEGLAAWA</sequence>
<dbReference type="InterPro" id="IPR013655">
    <property type="entry name" value="PAS_fold_3"/>
</dbReference>
<dbReference type="EMBL" id="BSPK01000060">
    <property type="protein sequence ID" value="GLS65033.1"/>
    <property type="molecule type" value="Genomic_DNA"/>
</dbReference>
<dbReference type="PROSITE" id="PS50112">
    <property type="entry name" value="PAS"/>
    <property type="match status" value="1"/>
</dbReference>
<dbReference type="InterPro" id="IPR004090">
    <property type="entry name" value="Chemotax_Me-accpt_rcpt"/>
</dbReference>
<reference evidence="5 7" key="3">
    <citation type="submission" date="2019-07" db="EMBL/GenBank/DDBJ databases">
        <title>Whole genome shotgun sequence of Methylobacterium oxalidis NBRC 107715.</title>
        <authorList>
            <person name="Hosoyama A."/>
            <person name="Uohara A."/>
            <person name="Ohji S."/>
            <person name="Ichikawa N."/>
        </authorList>
    </citation>
    <scope>NUCLEOTIDE SEQUENCE [LARGE SCALE GENOMIC DNA]</scope>
    <source>
        <strain evidence="5 7">NBRC 107715</strain>
    </source>
</reference>
<dbReference type="EMBL" id="BJZU01000034">
    <property type="protein sequence ID" value="GEP04138.1"/>
    <property type="molecule type" value="Genomic_DNA"/>
</dbReference>
<dbReference type="RefSeq" id="WP_147025781.1">
    <property type="nucleotide sequence ID" value="NZ_BJZU01000034.1"/>
</dbReference>
<protein>
    <submittedName>
        <fullName evidence="5">Signal transduction histidine kinase</fullName>
    </submittedName>
</protein>
<dbReference type="Pfam" id="PF08447">
    <property type="entry name" value="PAS_3"/>
    <property type="match status" value="2"/>
</dbReference>
<keyword evidence="5" id="KW-0808">Transferase</keyword>
<evidence type="ECO:0000256" key="1">
    <source>
        <dbReference type="PROSITE-ProRule" id="PRU00284"/>
    </source>
</evidence>
<feature type="domain" description="PAS" evidence="3">
    <location>
        <begin position="33"/>
        <end position="65"/>
    </location>
</feature>
<dbReference type="SUPFAM" id="SSF58104">
    <property type="entry name" value="Methyl-accepting chemotaxis protein (MCP) signaling domain"/>
    <property type="match status" value="1"/>
</dbReference>
<feature type="domain" description="PAC" evidence="4">
    <location>
        <begin position="208"/>
        <end position="260"/>
    </location>
</feature>
<dbReference type="SUPFAM" id="SSF55785">
    <property type="entry name" value="PYP-like sensor domain (PAS domain)"/>
    <property type="match status" value="3"/>
</dbReference>
<reference evidence="6" key="4">
    <citation type="submission" date="2023-01" db="EMBL/GenBank/DDBJ databases">
        <title>Draft genome sequence of Methylobacterium oxalidis strain NBRC 107715.</title>
        <authorList>
            <person name="Sun Q."/>
            <person name="Mori K."/>
        </authorList>
    </citation>
    <scope>NUCLEOTIDE SEQUENCE</scope>
    <source>
        <strain evidence="6">NBRC 107715</strain>
    </source>
</reference>
<feature type="domain" description="PAC" evidence="4">
    <location>
        <begin position="86"/>
        <end position="138"/>
    </location>
</feature>
<evidence type="ECO:0000259" key="2">
    <source>
        <dbReference type="PROSITE" id="PS50111"/>
    </source>
</evidence>
<dbReference type="PROSITE" id="PS50113">
    <property type="entry name" value="PAC"/>
    <property type="match status" value="2"/>
</dbReference>
<evidence type="ECO:0000313" key="7">
    <source>
        <dbReference type="Proteomes" id="UP000321960"/>
    </source>
</evidence>
<dbReference type="InterPro" id="IPR000700">
    <property type="entry name" value="PAS-assoc_C"/>
</dbReference>
<dbReference type="PANTHER" id="PTHR24422">
    <property type="entry name" value="CHEMOTAXIS PROTEIN METHYLTRANSFERASE"/>
    <property type="match status" value="1"/>
</dbReference>
<dbReference type="GO" id="GO:0006935">
    <property type="term" value="P:chemotaxis"/>
    <property type="evidence" value="ECO:0007669"/>
    <property type="project" value="InterPro"/>
</dbReference>
<keyword evidence="5" id="KW-0418">Kinase</keyword>
<organism evidence="5 7">
    <name type="scientific">Methylobacterium oxalidis</name>
    <dbReference type="NCBI Taxonomy" id="944322"/>
    <lineage>
        <taxon>Bacteria</taxon>
        <taxon>Pseudomonadati</taxon>
        <taxon>Pseudomonadota</taxon>
        <taxon>Alphaproteobacteria</taxon>
        <taxon>Hyphomicrobiales</taxon>
        <taxon>Methylobacteriaceae</taxon>
        <taxon>Methylobacterium</taxon>
    </lineage>
</organism>
<dbReference type="Gene3D" id="1.10.287.950">
    <property type="entry name" value="Methyl-accepting chemotaxis protein"/>
    <property type="match status" value="1"/>
</dbReference>
<name>A0A512J2E1_9HYPH</name>
<dbReference type="SMART" id="SM00283">
    <property type="entry name" value="MA"/>
    <property type="match status" value="1"/>
</dbReference>
<dbReference type="OrthoDB" id="9765776at2"/>
<dbReference type="PANTHER" id="PTHR24422:SF10">
    <property type="entry name" value="CHEMOTAXIS PROTEIN METHYLTRANSFERASE 2"/>
    <property type="match status" value="1"/>
</dbReference>
<dbReference type="GO" id="GO:0004888">
    <property type="term" value="F:transmembrane signaling receptor activity"/>
    <property type="evidence" value="ECO:0007669"/>
    <property type="project" value="InterPro"/>
</dbReference>
<dbReference type="GO" id="GO:0007165">
    <property type="term" value="P:signal transduction"/>
    <property type="evidence" value="ECO:0007669"/>
    <property type="project" value="UniProtKB-KW"/>
</dbReference>
<dbReference type="InterPro" id="IPR050903">
    <property type="entry name" value="Bact_Chemotaxis_MeTrfase"/>
</dbReference>
<evidence type="ECO:0000259" key="4">
    <source>
        <dbReference type="PROSITE" id="PS50113"/>
    </source>
</evidence>
<reference evidence="8" key="2">
    <citation type="journal article" date="2019" name="Int. J. Syst. Evol. Microbiol.">
        <title>The Global Catalogue of Microorganisms (GCM) 10K type strain sequencing project: providing services to taxonomists for standard genome sequencing and annotation.</title>
        <authorList>
            <consortium name="The Broad Institute Genomics Platform"/>
            <consortium name="The Broad Institute Genome Sequencing Center for Infectious Disease"/>
            <person name="Wu L."/>
            <person name="Ma J."/>
        </authorList>
    </citation>
    <scope>NUCLEOTIDE SEQUENCE [LARGE SCALE GENOMIC DNA]</scope>
    <source>
        <strain evidence="8">NBRC 107715</strain>
    </source>
</reference>
<dbReference type="CDD" id="cd00130">
    <property type="entry name" value="PAS"/>
    <property type="match status" value="3"/>
</dbReference>
<dbReference type="PRINTS" id="PR00260">
    <property type="entry name" value="CHEMTRNSDUCR"/>
</dbReference>
<dbReference type="SMART" id="SM00086">
    <property type="entry name" value="PAC"/>
    <property type="match status" value="3"/>
</dbReference>
<evidence type="ECO:0000259" key="3">
    <source>
        <dbReference type="PROSITE" id="PS50112"/>
    </source>
</evidence>
<feature type="domain" description="Methyl-accepting transducer" evidence="2">
    <location>
        <begin position="386"/>
        <end position="570"/>
    </location>
</feature>
<evidence type="ECO:0000313" key="6">
    <source>
        <dbReference type="EMBL" id="GLS65033.1"/>
    </source>
</evidence>